<proteinExistence type="predicted"/>
<protein>
    <submittedName>
        <fullName evidence="3">Uncharacterized protein</fullName>
    </submittedName>
</protein>
<keyword evidence="2" id="KW-0472">Membrane</keyword>
<sequence length="335" mass="35012">MSGRERYSETYTSVPERITEPYLIPPLEASRRGYRRPPAAASAGVRAIRRTVLVLVVLLVGGFAAVQTQLFGLWPQVVALADGVFGTSSGPGTAPGAEPAASATPSPTPSPEPTWEAPDPSAFVPVDQGTLDAVLDTPAAHADRPLLAYAVVLQAGGFETTAVPGLRAFFVTLSADRPAEQYEFPTRDAVLLAPTSSHADIAEGDLLLVRLAVPPAGEEPVSVYSQSGMGVPELRLFAAEPTEYADLVADVAIGEIDRGGELPVLRVAVRNSTSVTMSYAIDVTALRGDGSTATSTTAWSDPIPGGQTGSADITLHGELPDGVTFRVDEVHRYPG</sequence>
<gene>
    <name evidence="3" type="ORF">K8F61_18300</name>
</gene>
<dbReference type="Proteomes" id="UP001199642">
    <property type="component" value="Chromosome"/>
</dbReference>
<dbReference type="RefSeq" id="WP_231820191.1">
    <property type="nucleotide sequence ID" value="NZ_CP082781.1"/>
</dbReference>
<name>A0ABY3RVQ9_9MICO</name>
<evidence type="ECO:0000313" key="3">
    <source>
        <dbReference type="EMBL" id="UGS26542.1"/>
    </source>
</evidence>
<feature type="region of interest" description="Disordered" evidence="1">
    <location>
        <begin position="90"/>
        <end position="121"/>
    </location>
</feature>
<feature type="transmembrane region" description="Helical" evidence="2">
    <location>
        <begin position="52"/>
        <end position="74"/>
    </location>
</feature>
<keyword evidence="2" id="KW-0812">Transmembrane</keyword>
<keyword evidence="2" id="KW-1133">Transmembrane helix</keyword>
<keyword evidence="4" id="KW-1185">Reference proteome</keyword>
<dbReference type="EMBL" id="CP082781">
    <property type="protein sequence ID" value="UGS26542.1"/>
    <property type="molecule type" value="Genomic_DNA"/>
</dbReference>
<feature type="compositionally biased region" description="Low complexity" evidence="1">
    <location>
        <begin position="90"/>
        <end position="105"/>
    </location>
</feature>
<evidence type="ECO:0000256" key="1">
    <source>
        <dbReference type="SAM" id="MobiDB-lite"/>
    </source>
</evidence>
<evidence type="ECO:0000256" key="2">
    <source>
        <dbReference type="SAM" id="Phobius"/>
    </source>
</evidence>
<organism evidence="3 4">
    <name type="scientific">Microbacterium resistens</name>
    <dbReference type="NCBI Taxonomy" id="156977"/>
    <lineage>
        <taxon>Bacteria</taxon>
        <taxon>Bacillati</taxon>
        <taxon>Actinomycetota</taxon>
        <taxon>Actinomycetes</taxon>
        <taxon>Micrococcales</taxon>
        <taxon>Microbacteriaceae</taxon>
        <taxon>Microbacterium</taxon>
    </lineage>
</organism>
<accession>A0ABY3RVQ9</accession>
<reference evidence="3 4" key="1">
    <citation type="submission" date="2023-01" db="EMBL/GenBank/DDBJ databases">
        <title>Characterization of estradiol degrading bacteria Microbacterium sp. MZT7 and reveal degrading genes through genome analysis.</title>
        <authorList>
            <person name="Hao P."/>
            <person name="Gao Y."/>
        </authorList>
    </citation>
    <scope>NUCLEOTIDE SEQUENCE [LARGE SCALE GENOMIC DNA]</scope>
    <source>
        <strain evidence="3 4">MZT7</strain>
    </source>
</reference>
<evidence type="ECO:0000313" key="4">
    <source>
        <dbReference type="Proteomes" id="UP001199642"/>
    </source>
</evidence>